<sequence>MKNKIKPWLLQAKEYDFTDIKEGIRLHLNESPFRPPEVVIEKASRAMLNCNRYQNPELLERFRELVAEYNKVDKDMVYASPGADGSLRSIFYNFLSPSSTIVINNPSYSMYKVYSSTVGLKLKEIQLKPIGEWWVEDNEALVNASREAEITVIDNPNNPTGSPVLTKDIVKEIAETTKGLVLVDEAYFEFYGKSVIDLISDYPNLMVVRTLSKAFSMASFRVGYTIADKEIVKALMKSSTPFDIALPSLVAGITAMENRGYVKGIVEEIKRNRETMLLGLRRLGLKVYNSVTNFLLVDSDKDIWNELWRHGIAIRKLGEHYRISIGTREEVEMLLNVLGDFLEDSNTK</sequence>
<feature type="domain" description="Aminotransferase class I/classII large" evidence="9">
    <location>
        <begin position="23"/>
        <end position="337"/>
    </location>
</feature>
<dbReference type="AlphaFoldDB" id="A0A6A9QK75"/>
<evidence type="ECO:0000256" key="1">
    <source>
        <dbReference type="ARBA" id="ARBA00001933"/>
    </source>
</evidence>
<proteinExistence type="inferred from homology"/>
<reference evidence="10 11" key="1">
    <citation type="submission" date="2019-10" db="EMBL/GenBank/DDBJ databases">
        <title>Sequencing and Assembly of Multiple Reported Metal-Biooxidizing Members of the Extremely Thermoacidophilic Archaeal Family Sulfolobaceae.</title>
        <authorList>
            <person name="Counts J.A."/>
            <person name="Kelly R.M."/>
        </authorList>
    </citation>
    <scope>NUCLEOTIDE SEQUENCE [LARGE SCALE GENOMIC DNA]</scope>
    <source>
        <strain evidence="10 11">DSM 6482</strain>
    </source>
</reference>
<keyword evidence="6" id="KW-0368">Histidine biosynthesis</keyword>
<protein>
    <submittedName>
        <fullName evidence="10">Histidinol-phosphate transaminase</fullName>
        <ecNumber evidence="10">2.6.1.9</ecNumber>
    </submittedName>
</protein>
<evidence type="ECO:0000256" key="3">
    <source>
        <dbReference type="ARBA" id="ARBA00022605"/>
    </source>
</evidence>
<dbReference type="GO" id="GO:0000105">
    <property type="term" value="P:L-histidine biosynthetic process"/>
    <property type="evidence" value="ECO:0007669"/>
    <property type="project" value="UniProtKB-KW"/>
</dbReference>
<dbReference type="InterPro" id="IPR001917">
    <property type="entry name" value="Aminotrans_II_pyridoxalP_BS"/>
</dbReference>
<evidence type="ECO:0000259" key="9">
    <source>
        <dbReference type="Pfam" id="PF00155"/>
    </source>
</evidence>
<evidence type="ECO:0000256" key="6">
    <source>
        <dbReference type="ARBA" id="ARBA00023102"/>
    </source>
</evidence>
<dbReference type="PANTHER" id="PTHR42885:SF2">
    <property type="entry name" value="HISTIDINOL-PHOSPHATE AMINOTRANSFERASE"/>
    <property type="match status" value="1"/>
</dbReference>
<comment type="caution">
    <text evidence="10">The sequence shown here is derived from an EMBL/GenBank/DDBJ whole genome shotgun (WGS) entry which is preliminary data.</text>
</comment>
<evidence type="ECO:0000256" key="5">
    <source>
        <dbReference type="ARBA" id="ARBA00022898"/>
    </source>
</evidence>
<evidence type="ECO:0000256" key="7">
    <source>
        <dbReference type="ARBA" id="ARBA00029440"/>
    </source>
</evidence>
<evidence type="ECO:0000313" key="11">
    <source>
        <dbReference type="Proteomes" id="UP000470772"/>
    </source>
</evidence>
<dbReference type="GO" id="GO:0030170">
    <property type="term" value="F:pyridoxal phosphate binding"/>
    <property type="evidence" value="ECO:0007669"/>
    <property type="project" value="InterPro"/>
</dbReference>
<dbReference type="GO" id="GO:0004400">
    <property type="term" value="F:histidinol-phosphate transaminase activity"/>
    <property type="evidence" value="ECO:0007669"/>
    <property type="project" value="UniProtKB-EC"/>
</dbReference>
<evidence type="ECO:0000256" key="8">
    <source>
        <dbReference type="RuleBase" id="RU003693"/>
    </source>
</evidence>
<accession>A0A6A9QK75</accession>
<dbReference type="PANTHER" id="PTHR42885">
    <property type="entry name" value="HISTIDINOL-PHOSPHATE AMINOTRANSFERASE-RELATED"/>
    <property type="match status" value="1"/>
</dbReference>
<dbReference type="CDD" id="cd00609">
    <property type="entry name" value="AAT_like"/>
    <property type="match status" value="1"/>
</dbReference>
<evidence type="ECO:0000256" key="2">
    <source>
        <dbReference type="ARBA" id="ARBA00022576"/>
    </source>
</evidence>
<dbReference type="Proteomes" id="UP000470772">
    <property type="component" value="Unassembled WGS sequence"/>
</dbReference>
<comment type="similarity">
    <text evidence="8">Belongs to the class-II pyridoxal-phosphate-dependent aminotransferase family.</text>
</comment>
<dbReference type="OrthoDB" id="39225at2157"/>
<keyword evidence="5 8" id="KW-0663">Pyridoxal phosphate</keyword>
<evidence type="ECO:0000313" key="10">
    <source>
        <dbReference type="EMBL" id="MUN28138.1"/>
    </source>
</evidence>
<dbReference type="InterPro" id="IPR004839">
    <property type="entry name" value="Aminotransferase_I/II_large"/>
</dbReference>
<evidence type="ECO:0000256" key="4">
    <source>
        <dbReference type="ARBA" id="ARBA00022679"/>
    </source>
</evidence>
<dbReference type="EC" id="2.6.1.9" evidence="10"/>
<dbReference type="SUPFAM" id="SSF53383">
    <property type="entry name" value="PLP-dependent transferases"/>
    <property type="match status" value="1"/>
</dbReference>
<comment type="pathway">
    <text evidence="7">Amino-acid biosynthesis.</text>
</comment>
<dbReference type="Gene3D" id="3.40.640.10">
    <property type="entry name" value="Type I PLP-dependent aspartate aminotransferase-like (Major domain)"/>
    <property type="match status" value="1"/>
</dbReference>
<dbReference type="InterPro" id="IPR005861">
    <property type="entry name" value="HisP_aminotrans"/>
</dbReference>
<dbReference type="PROSITE" id="PS00599">
    <property type="entry name" value="AA_TRANSFER_CLASS_2"/>
    <property type="match status" value="1"/>
</dbReference>
<dbReference type="InterPro" id="IPR015424">
    <property type="entry name" value="PyrdxlP-dep_Trfase"/>
</dbReference>
<keyword evidence="4 10" id="KW-0808">Transferase</keyword>
<keyword evidence="11" id="KW-1185">Reference proteome</keyword>
<dbReference type="EMBL" id="WGGD01000005">
    <property type="protein sequence ID" value="MUN28138.1"/>
    <property type="molecule type" value="Genomic_DNA"/>
</dbReference>
<dbReference type="Gene3D" id="3.90.1150.10">
    <property type="entry name" value="Aspartate Aminotransferase, domain 1"/>
    <property type="match status" value="1"/>
</dbReference>
<dbReference type="NCBIfam" id="TIGR01141">
    <property type="entry name" value="hisC"/>
    <property type="match status" value="1"/>
</dbReference>
<comment type="cofactor">
    <cofactor evidence="1 8">
        <name>pyridoxal 5'-phosphate</name>
        <dbReference type="ChEBI" id="CHEBI:597326"/>
    </cofactor>
</comment>
<keyword evidence="2 10" id="KW-0032">Aminotransferase</keyword>
<name>A0A6A9QK75_SULME</name>
<organism evidence="10 11">
    <name type="scientific">Sulfuracidifex metallicus DSM 6482 = JCM 9184</name>
    <dbReference type="NCBI Taxonomy" id="523847"/>
    <lineage>
        <taxon>Archaea</taxon>
        <taxon>Thermoproteota</taxon>
        <taxon>Thermoprotei</taxon>
        <taxon>Sulfolobales</taxon>
        <taxon>Sulfolobaceae</taxon>
        <taxon>Sulfuracidifex</taxon>
    </lineage>
</organism>
<dbReference type="InterPro" id="IPR015421">
    <property type="entry name" value="PyrdxlP-dep_Trfase_major"/>
</dbReference>
<dbReference type="InterPro" id="IPR015422">
    <property type="entry name" value="PyrdxlP-dep_Trfase_small"/>
</dbReference>
<gene>
    <name evidence="10" type="primary">hisC</name>
    <name evidence="10" type="ORF">GC250_01345</name>
</gene>
<dbReference type="Pfam" id="PF00155">
    <property type="entry name" value="Aminotran_1_2"/>
    <property type="match status" value="1"/>
</dbReference>
<keyword evidence="3" id="KW-0028">Amino-acid biosynthesis</keyword>